<feature type="domain" description="Outer membrane protein beta-barrel" evidence="1">
    <location>
        <begin position="23"/>
        <end position="184"/>
    </location>
</feature>
<gene>
    <name evidence="2" type="ORF">DYBT9623_00272</name>
</gene>
<keyword evidence="3" id="KW-1185">Reference proteome</keyword>
<comment type="caution">
    <text evidence="2">The sequence shown here is derived from an EMBL/GenBank/DDBJ whole genome shotgun (WGS) entry which is preliminary data.</text>
</comment>
<dbReference type="RefSeq" id="WP_215231717.1">
    <property type="nucleotide sequence ID" value="NZ_CAJRAU010000001.1"/>
</dbReference>
<reference evidence="2 3" key="1">
    <citation type="submission" date="2021-04" db="EMBL/GenBank/DDBJ databases">
        <authorList>
            <person name="Rodrigo-Torres L."/>
            <person name="Arahal R. D."/>
            <person name="Lucena T."/>
        </authorList>
    </citation>
    <scope>NUCLEOTIDE SEQUENCE [LARGE SCALE GENOMIC DNA]</scope>
    <source>
        <strain evidence="2 3">CECT 9623</strain>
    </source>
</reference>
<accession>A0ABM8UJ86</accession>
<organism evidence="2 3">
    <name type="scientific">Dyadobacter linearis</name>
    <dbReference type="NCBI Taxonomy" id="2823330"/>
    <lineage>
        <taxon>Bacteria</taxon>
        <taxon>Pseudomonadati</taxon>
        <taxon>Bacteroidota</taxon>
        <taxon>Cytophagia</taxon>
        <taxon>Cytophagales</taxon>
        <taxon>Spirosomataceae</taxon>
        <taxon>Dyadobacter</taxon>
    </lineage>
</organism>
<evidence type="ECO:0000313" key="2">
    <source>
        <dbReference type="EMBL" id="CAG5067551.1"/>
    </source>
</evidence>
<dbReference type="Proteomes" id="UP000679725">
    <property type="component" value="Unassembled WGS sequence"/>
</dbReference>
<sequence length="223" mass="24954">MNKYLPIKLLIIALFIYSKCTGQVRVGVKAGLNAPTLVGENYFSAHNYKIRNAVQTIYFHAGITSDVRLSRFFTIQPEVLYSTSGYEWFSAEEEFNSSNSTDEPDVAETLGVVMVPLLLRVKLGGLGLVFGPQLNRLVTARRSSRFGSKYDVRSDYKTDPVFSAVIGLEYTFSFGLGLHARYNYCPTSIARVTDKGIYAPGNSMYNHTGMGGLHFYFFSKKDK</sequence>
<dbReference type="EMBL" id="CAJRAU010000001">
    <property type="protein sequence ID" value="CAG5067551.1"/>
    <property type="molecule type" value="Genomic_DNA"/>
</dbReference>
<dbReference type="Pfam" id="PF13568">
    <property type="entry name" value="OMP_b-brl_2"/>
    <property type="match status" value="1"/>
</dbReference>
<dbReference type="InterPro" id="IPR025665">
    <property type="entry name" value="Beta-barrel_OMP_2"/>
</dbReference>
<name>A0ABM8UJ86_9BACT</name>
<evidence type="ECO:0000259" key="1">
    <source>
        <dbReference type="Pfam" id="PF13568"/>
    </source>
</evidence>
<protein>
    <recommendedName>
        <fullName evidence="1">Outer membrane protein beta-barrel domain-containing protein</fullName>
    </recommendedName>
</protein>
<evidence type="ECO:0000313" key="3">
    <source>
        <dbReference type="Proteomes" id="UP000679725"/>
    </source>
</evidence>
<proteinExistence type="predicted"/>